<dbReference type="InterPro" id="IPR011990">
    <property type="entry name" value="TPR-like_helical_dom_sf"/>
</dbReference>
<dbReference type="Gene3D" id="1.25.40.10">
    <property type="entry name" value="Tetratricopeptide repeat domain"/>
    <property type="match status" value="3"/>
</dbReference>
<dbReference type="AlphaFoldDB" id="A1SUZ8"/>
<reference evidence="2 3" key="1">
    <citation type="submission" date="2007-01" db="EMBL/GenBank/DDBJ databases">
        <title>Complete sequence of Psychromonas ingrahamii 37.</title>
        <authorList>
            <consortium name="US DOE Joint Genome Institute"/>
            <person name="Copeland A."/>
            <person name="Lucas S."/>
            <person name="Lapidus A."/>
            <person name="Barry K."/>
            <person name="Detter J.C."/>
            <person name="Glavina del Rio T."/>
            <person name="Hammon N."/>
            <person name="Israni S."/>
            <person name="Dalin E."/>
            <person name="Tice H."/>
            <person name="Pitluck S."/>
            <person name="Thompson L.S."/>
            <person name="Brettin T."/>
            <person name="Bruce D."/>
            <person name="Han C."/>
            <person name="Tapia R."/>
            <person name="Schmutz J."/>
            <person name="Larimer F."/>
            <person name="Land M."/>
            <person name="Hauser L."/>
            <person name="Kyrpides N."/>
            <person name="Ivanova N."/>
            <person name="Staley J."/>
            <person name="Richardson P."/>
        </authorList>
    </citation>
    <scope>NUCLEOTIDE SEQUENCE [LARGE SCALE GENOMIC DNA]</scope>
    <source>
        <strain evidence="2 3">37</strain>
    </source>
</reference>
<keyword evidence="3" id="KW-1185">Reference proteome</keyword>
<name>A1SUZ8_PSYIN</name>
<dbReference type="OrthoDB" id="6110507at2"/>
<dbReference type="STRING" id="357804.Ping_1499"/>
<dbReference type="Proteomes" id="UP000000639">
    <property type="component" value="Chromosome"/>
</dbReference>
<dbReference type="PANTHER" id="PTHR12558">
    <property type="entry name" value="CELL DIVISION CYCLE 16,23,27"/>
    <property type="match status" value="1"/>
</dbReference>
<dbReference type="eggNOG" id="COG0457">
    <property type="taxonomic scope" value="Bacteria"/>
</dbReference>
<evidence type="ECO:0000313" key="3">
    <source>
        <dbReference type="Proteomes" id="UP000000639"/>
    </source>
</evidence>
<dbReference type="SUPFAM" id="SSF48452">
    <property type="entry name" value="TPR-like"/>
    <property type="match status" value="3"/>
</dbReference>
<dbReference type="PROSITE" id="PS50005">
    <property type="entry name" value="TPR"/>
    <property type="match status" value="3"/>
</dbReference>
<evidence type="ECO:0000313" key="2">
    <source>
        <dbReference type="EMBL" id="ABM03313.1"/>
    </source>
</evidence>
<dbReference type="EMBL" id="CP000510">
    <property type="protein sequence ID" value="ABM03313.1"/>
    <property type="molecule type" value="Genomic_DNA"/>
</dbReference>
<feature type="repeat" description="TPR" evidence="1">
    <location>
        <begin position="540"/>
        <end position="573"/>
    </location>
</feature>
<dbReference type="HOGENOM" id="CLU_007251_1_0_6"/>
<keyword evidence="1" id="KW-0802">TPR repeat</keyword>
<dbReference type="RefSeq" id="WP_011769873.1">
    <property type="nucleotide sequence ID" value="NC_008709.1"/>
</dbReference>
<organism evidence="2 3">
    <name type="scientific">Psychromonas ingrahamii (strain DSM 17664 / CCUG 51855 / 37)</name>
    <dbReference type="NCBI Taxonomy" id="357804"/>
    <lineage>
        <taxon>Bacteria</taxon>
        <taxon>Pseudomonadati</taxon>
        <taxon>Pseudomonadota</taxon>
        <taxon>Gammaproteobacteria</taxon>
        <taxon>Alteromonadales</taxon>
        <taxon>Psychromonadaceae</taxon>
        <taxon>Psychromonas</taxon>
    </lineage>
</organism>
<gene>
    <name evidence="2" type="ordered locus">Ping_1499</name>
</gene>
<dbReference type="PANTHER" id="PTHR12558:SF13">
    <property type="entry name" value="CELL DIVISION CYCLE PROTEIN 27 HOMOLOG"/>
    <property type="match status" value="1"/>
</dbReference>
<sequence>MIASIVKTGRQRLTGNSIIYSLMFATLLLISSPQAISMQLLQSTFLIDRHEQGDIIDLSNRPDAKAFSDINNLLAIKDYATAIEKANTVLKNNPNSGLANEVLGTAYFLNKQQEKAATSLQKAIELEPGQSGALTKLGIIKMESGDIFEAEKLLLKAIEITPADRFAHQRLGLLYEYQAKDQRAIHHFQLGLEGTHESYLGVAVNLGRLLNKSGNFAVTIAVLEPRVLLYETNTDAQMVLATAYLATGNYLDARMRFQHVLQSGLSMPKALLGLAKAQRGESDFSAAMKTINKLVKQKPDSALAQMEKGEILLRLDQRKKANSAFNEAVALGLSRSYVNQRIAKFHLDNKDFAQARDIYQAMVDDKTADVFTYGQLSELLMGEGNIEKGELILRNGIERFPNDAYLHLRLGSYLASIRSYEESLPILEKATELSADDIAIWKVYALALARTDHNEDAVNAAARLYVLQPNRTEPAIFYATQLEANKRFDEAETLYRKIIQAVPNHALALNNLANILADKGDHNEAETMARRAVGVVSDNASILDTLGWVLYKQGNLNESLEVLDNANKLAPEAAVIWYHKGVVLDKTGRRAEAKVAIEKALSINSKANWADAAGVLLTQL</sequence>
<dbReference type="Pfam" id="PF13181">
    <property type="entry name" value="TPR_8"/>
    <property type="match status" value="1"/>
</dbReference>
<accession>A1SUZ8</accession>
<proteinExistence type="predicted"/>
<dbReference type="SMART" id="SM00028">
    <property type="entry name" value="TPR"/>
    <property type="match status" value="12"/>
</dbReference>
<feature type="repeat" description="TPR" evidence="1">
    <location>
        <begin position="131"/>
        <end position="164"/>
    </location>
</feature>
<dbReference type="Pfam" id="PF13432">
    <property type="entry name" value="TPR_16"/>
    <property type="match status" value="2"/>
</dbReference>
<feature type="repeat" description="TPR" evidence="1">
    <location>
        <begin position="97"/>
        <end position="130"/>
    </location>
</feature>
<protein>
    <submittedName>
        <fullName evidence="2">Tetratricopeptide TPR_2 repeat protein</fullName>
    </submittedName>
</protein>
<evidence type="ECO:0000256" key="1">
    <source>
        <dbReference type="PROSITE-ProRule" id="PRU00339"/>
    </source>
</evidence>
<dbReference type="KEGG" id="pin:Ping_1499"/>
<dbReference type="Pfam" id="PF14559">
    <property type="entry name" value="TPR_19"/>
    <property type="match status" value="1"/>
</dbReference>
<dbReference type="InterPro" id="IPR019734">
    <property type="entry name" value="TPR_rpt"/>
</dbReference>